<dbReference type="SMART" id="SM00181">
    <property type="entry name" value="EGF"/>
    <property type="match status" value="2"/>
</dbReference>
<dbReference type="SUPFAM" id="SSF49854">
    <property type="entry name" value="Spermadhesin, CUB domain"/>
    <property type="match status" value="8"/>
</dbReference>
<keyword evidence="8" id="KW-1185">Reference proteome</keyword>
<proteinExistence type="predicted"/>
<keyword evidence="2 3" id="KW-1015">Disulfide bond</keyword>
<dbReference type="InterPro" id="IPR000742">
    <property type="entry name" value="EGF"/>
</dbReference>
<feature type="domain" description="EGF-like" evidence="6">
    <location>
        <begin position="1347"/>
        <end position="1386"/>
    </location>
</feature>
<dbReference type="SUPFAM" id="SSF57196">
    <property type="entry name" value="EGF/Laminin"/>
    <property type="match status" value="2"/>
</dbReference>
<feature type="region of interest" description="Disordered" evidence="4">
    <location>
        <begin position="1"/>
        <end position="24"/>
    </location>
</feature>
<evidence type="ECO:0000256" key="4">
    <source>
        <dbReference type="SAM" id="MobiDB-lite"/>
    </source>
</evidence>
<feature type="domain" description="CUB" evidence="5">
    <location>
        <begin position="485"/>
        <end position="607"/>
    </location>
</feature>
<dbReference type="SMART" id="SM00179">
    <property type="entry name" value="EGF_CA"/>
    <property type="match status" value="2"/>
</dbReference>
<dbReference type="OrthoDB" id="6133584at2759"/>
<dbReference type="Pfam" id="PF07974">
    <property type="entry name" value="EGF_2"/>
    <property type="match status" value="1"/>
</dbReference>
<feature type="domain" description="CUB" evidence="5">
    <location>
        <begin position="1074"/>
        <end position="1196"/>
    </location>
</feature>
<gene>
    <name evidence="7" type="ORF">HOLleu_39773</name>
</gene>
<feature type="domain" description="CUB" evidence="5">
    <location>
        <begin position="189"/>
        <end position="311"/>
    </location>
</feature>
<organism evidence="7 8">
    <name type="scientific">Holothuria leucospilota</name>
    <name type="common">Black long sea cucumber</name>
    <name type="synonym">Mertensiothuria leucospilota</name>
    <dbReference type="NCBI Taxonomy" id="206669"/>
    <lineage>
        <taxon>Eukaryota</taxon>
        <taxon>Metazoa</taxon>
        <taxon>Echinodermata</taxon>
        <taxon>Eleutherozoa</taxon>
        <taxon>Echinozoa</taxon>
        <taxon>Holothuroidea</taxon>
        <taxon>Aspidochirotacea</taxon>
        <taxon>Aspidochirotida</taxon>
        <taxon>Holothuriidae</taxon>
        <taxon>Holothuria</taxon>
    </lineage>
</organism>
<sequence length="1500" mass="164720">MITLSWHGSSKESQTPGFFTCPETGEGNPSISICNFIWDCEESGEDEKDCPPFGEDFVLPFTSPDYPSPLPESTTWTYSLPVEEGLMTNFTFFEFDLVEGVDFWTVGCGRDPTDESQFIAVFTGHDTPPPVILNCSLIFARLQTGISKGSEETRTGFSGIIQVGTGEVTRTCDGREVPQSAVCNQDVYCSDYSDERGCDVLPVGFRRTLTSPGYPETNYNDSTILAWIFKGEPDSKFSVVVNDFDLEQNFDFVYIGYGLTPSDETGLAALTGRLDDLYATNFETPGSELWIVFQTDGSITARGFEITVTSSSGFITCPENGRDISAGNICDVYWDCEESGEDEKDCSPFGEGYADPFTSPGYPSPLPESTTWTYSLPVEEGLTTNFTFYEFDLVEGVDFLTIGCGRDPTDESQFIAVLTGQETPPPIILNCSLIFAQLRTGISKGSEGTRTGFTGIVQIGAGEVPRTCDGREVPESAVCNQDVYCSDYSDERDCDVLPVGFRRTLTSPGYPETNYNDSTILAWIFKGEPDSKFSVVVNDFDLEQNFDFVYIGYGLTPSDETGLAALTGRLDDLYATNFETPGSELWIVFQTDGSITASGFEITVTSSPGFITCPENGIEVSTRNICDFYWDCEESGEDEKDCPPFGEDFRLPFTSPEYPSPLPESTTWTYSLAVEEGLTTNFTFYEFDLVDGVDFLTIGCGRDPTDESQFIAVLTGQETPPPVIANCSLIFSQLQTGIAMGSRSGFTGIIQVGAGEVSRTCDGREVPESEVCNQDVYCSDYSDERECDVLPVGFRRTLTSPGYPETNYNDSTILAWIFKGEPDSKFSVVVNDFDLEQNFDFVFIGYGLTPSDETGLAALTGRLDDLYATNFETPGSELWIVFQTDGSITARGFEITVTSSPGFITCPENGNEVSTRNICDFYWDCEESGEDEKDCPPFGEDFRLPFTSPEYPSPLPESTTWTYSLAVEEGLTTNFTFYEFDLVDGVDFLTIGCGRDPTDESQFIAVLTGQETPPPVIANCSLIFSQLQTGMAKGSEETRSGFTGIIQVGAGEVSRTCDGREVPESEVCNQDVYCSDYSDERECDVLPVGFRRTLTSPGYPETNYNDSTILAWIFKGEPDSKFSVVVNDFDLEQNFDFVYIGYGLTPSDETGLAALTGRLDDLYATFFETPGSELWIVFQTDGSITASGFSVTVTSSSGCPASHCMNNGVCIGNLEGEHQCVCQEGFTGAHCEIAYEDVSGICSNYLPYTEATLSSLFNFNILLGRDIISTIILDTSCSSQYQEAICRILYPPADNKTFPQAPCPETCEAFSQCRNMVLLVDYDCSIFEEFTEPDLEFPGMCNKPDESHSGCPLDSNYCENGGTCVEDTTGKAMCECLDGYTGQYCEIEFESITGPCTEYLPHEESARDSLFSLKLPLSRNDVSTLILNEACPLPNVRRSICHALFPPADVNEHPQGLCFDTCQAFSECANIFLLVDVDCSAFANFDDPLNGYPGLCTSDQ</sequence>
<dbReference type="SMART" id="SM00042">
    <property type="entry name" value="CUB"/>
    <property type="match status" value="5"/>
</dbReference>
<dbReference type="PROSITE" id="PS01186">
    <property type="entry name" value="EGF_2"/>
    <property type="match status" value="2"/>
</dbReference>
<evidence type="ECO:0000256" key="2">
    <source>
        <dbReference type="ARBA" id="ARBA00023157"/>
    </source>
</evidence>
<protein>
    <submittedName>
        <fullName evidence="7">CUB and sushi domain-containing protein 3</fullName>
    </submittedName>
</protein>
<dbReference type="InterPro" id="IPR035914">
    <property type="entry name" value="Sperma_CUB_dom_sf"/>
</dbReference>
<evidence type="ECO:0000259" key="6">
    <source>
        <dbReference type="PROSITE" id="PS50026"/>
    </source>
</evidence>
<keyword evidence="1" id="KW-0677">Repeat</keyword>
<dbReference type="Gene3D" id="2.10.25.10">
    <property type="entry name" value="Laminin"/>
    <property type="match status" value="2"/>
</dbReference>
<comment type="caution">
    <text evidence="3">Lacks conserved residue(s) required for the propagation of feature annotation.</text>
</comment>
<dbReference type="PANTHER" id="PTHR24251:SF37">
    <property type="entry name" value="CUB DOMAIN-CONTAINING PROTEIN"/>
    <property type="match status" value="1"/>
</dbReference>
<evidence type="ECO:0000313" key="8">
    <source>
        <dbReference type="Proteomes" id="UP001152320"/>
    </source>
</evidence>
<evidence type="ECO:0000256" key="3">
    <source>
        <dbReference type="PROSITE-ProRule" id="PRU00076"/>
    </source>
</evidence>
<dbReference type="InterPro" id="IPR001881">
    <property type="entry name" value="EGF-like_Ca-bd_dom"/>
</dbReference>
<dbReference type="PROSITE" id="PS01180">
    <property type="entry name" value="CUB"/>
    <property type="match status" value="4"/>
</dbReference>
<feature type="domain" description="EGF-like" evidence="6">
    <location>
        <begin position="1195"/>
        <end position="1232"/>
    </location>
</feature>
<dbReference type="Gene3D" id="2.60.120.290">
    <property type="entry name" value="Spermadhesin, CUB domain"/>
    <property type="match status" value="8"/>
</dbReference>
<feature type="disulfide bond" evidence="3">
    <location>
        <begin position="1222"/>
        <end position="1231"/>
    </location>
</feature>
<dbReference type="CDD" id="cd00041">
    <property type="entry name" value="CUB"/>
    <property type="match status" value="4"/>
</dbReference>
<evidence type="ECO:0000259" key="5">
    <source>
        <dbReference type="PROSITE" id="PS01180"/>
    </source>
</evidence>
<dbReference type="InterPro" id="IPR002172">
    <property type="entry name" value="LDrepeatLR_classA_rpt"/>
</dbReference>
<evidence type="ECO:0000313" key="7">
    <source>
        <dbReference type="EMBL" id="KAJ8020237.1"/>
    </source>
</evidence>
<evidence type="ECO:0000256" key="1">
    <source>
        <dbReference type="ARBA" id="ARBA00022737"/>
    </source>
</evidence>
<dbReference type="EMBL" id="JAIZAY010000022">
    <property type="protein sequence ID" value="KAJ8020237.1"/>
    <property type="molecule type" value="Genomic_DNA"/>
</dbReference>
<dbReference type="PROSITE" id="PS50026">
    <property type="entry name" value="EGF_3"/>
    <property type="match status" value="2"/>
</dbReference>
<dbReference type="PRINTS" id="PR00261">
    <property type="entry name" value="LDLRECEPTOR"/>
</dbReference>
<accession>A0A9Q1BD24</accession>
<dbReference type="PROSITE" id="PS00022">
    <property type="entry name" value="EGF_1"/>
    <property type="match status" value="2"/>
</dbReference>
<comment type="caution">
    <text evidence="7">The sequence shown here is derived from an EMBL/GenBank/DDBJ whole genome shotgun (WGS) entry which is preliminary data.</text>
</comment>
<dbReference type="Pfam" id="PF00431">
    <property type="entry name" value="CUB"/>
    <property type="match status" value="6"/>
</dbReference>
<name>A0A9Q1BD24_HOLLE</name>
<dbReference type="SMART" id="SM00192">
    <property type="entry name" value="LDLa"/>
    <property type="match status" value="8"/>
</dbReference>
<dbReference type="CDD" id="cd00054">
    <property type="entry name" value="EGF_CA"/>
    <property type="match status" value="2"/>
</dbReference>
<keyword evidence="3" id="KW-0245">EGF-like domain</keyword>
<feature type="domain" description="CUB" evidence="5">
    <location>
        <begin position="778"/>
        <end position="900"/>
    </location>
</feature>
<dbReference type="Proteomes" id="UP001152320">
    <property type="component" value="Chromosome 22"/>
</dbReference>
<dbReference type="PANTHER" id="PTHR24251">
    <property type="entry name" value="OVOCHYMASE-RELATED"/>
    <property type="match status" value="1"/>
</dbReference>
<feature type="compositionally biased region" description="Polar residues" evidence="4">
    <location>
        <begin position="1"/>
        <end position="17"/>
    </location>
</feature>
<dbReference type="GO" id="GO:0005509">
    <property type="term" value="F:calcium ion binding"/>
    <property type="evidence" value="ECO:0007669"/>
    <property type="project" value="InterPro"/>
</dbReference>
<dbReference type="InterPro" id="IPR000859">
    <property type="entry name" value="CUB_dom"/>
</dbReference>
<feature type="disulfide bond" evidence="3">
    <location>
        <begin position="1376"/>
        <end position="1385"/>
    </location>
</feature>
<dbReference type="InterPro" id="IPR013111">
    <property type="entry name" value="EGF_extracell"/>
</dbReference>
<reference evidence="7" key="1">
    <citation type="submission" date="2021-10" db="EMBL/GenBank/DDBJ databases">
        <title>Tropical sea cucumber genome reveals ecological adaptation and Cuvierian tubules defense mechanism.</title>
        <authorList>
            <person name="Chen T."/>
        </authorList>
    </citation>
    <scope>NUCLEOTIDE SEQUENCE</scope>
    <source>
        <strain evidence="7">Nanhai2018</strain>
        <tissue evidence="7">Muscle</tissue>
    </source>
</reference>